<dbReference type="PANTHER" id="PTHR46589">
    <property type="entry name" value="APOPTOTIC CHROMATIN CONDENSATION INDUCER IN THE NUCLEUS"/>
    <property type="match status" value="1"/>
</dbReference>
<feature type="region of interest" description="Disordered" evidence="1">
    <location>
        <begin position="464"/>
        <end position="519"/>
    </location>
</feature>
<feature type="region of interest" description="Disordered" evidence="1">
    <location>
        <begin position="605"/>
        <end position="700"/>
    </location>
</feature>
<feature type="compositionally biased region" description="Basic and acidic residues" evidence="1">
    <location>
        <begin position="78"/>
        <end position="90"/>
    </location>
</feature>
<protein>
    <recommendedName>
        <fullName evidence="4">Apoptotic chromatin condensation inducer in the nucleus</fullName>
    </recommendedName>
</protein>
<dbReference type="Gene3D" id="3.30.70.330">
    <property type="match status" value="1"/>
</dbReference>
<feature type="compositionally biased region" description="Basic residues" evidence="1">
    <location>
        <begin position="65"/>
        <end position="77"/>
    </location>
</feature>
<feature type="compositionally biased region" description="Basic and acidic residues" evidence="1">
    <location>
        <begin position="605"/>
        <end position="626"/>
    </location>
</feature>
<keyword evidence="3" id="KW-1185">Reference proteome</keyword>
<sequence>MPRKSTRTASGSSPDKPAARRTRRGQKSTEEVDTEVIDEIPPHLLKPSDESSEQSDNDSDYGSPKKGRGRGRGRGRKPKEPVVEEKEKQTPARPRRGRRAAAQSPIQEEQHSQDYQESANSQTTNDEQDASTMDSTTLEKEKSPEPETVESNAETIKQEEPQTTVIADEPIPEVKEIEVVKVQETKENEPEKVQPEHIEEKEVEPIEPKSPPKDIEHPEQPKKQEAPEESEEIVKQKVSEVTIEQDLQSNNDQEPVNEEVKADNQDESNVENKDMSSRDDEVVSAEIDDKHESLVDDEVSKEAPELPIQDQSDSRSRSRSNSSETEIEQAKVALKRSRSSSGEIHDESVDKMDVDDSIEIENKKKESPVKTATKIDRKSPPKTTGDEKPVQRKRKWGARKTDDEPVIAITTDSLKNVITEEVQPVDVKLASSPSPEPEEKRQRVKLTSEDRDVKKKLLKERLRKQEEEEDRRNEQIAKAIERSQTSPTIIVTNGAGKDRKVSVVNNEEPSEPPTPSKNQTSRIICITNLVRPLTFMAVKALVARTGEIEDFWIDAIKSKCFVVYKTEDEAVETRHALHGVKWPEHNLKTLNVEFSTEDEMNKIIEATRGERITNESAASRETKPEKSFGWSKQESQPEDRSKNSRRVREWDVGKKEETERDEDRENRRRKRSSEQRDKVVKRRSVSKSPVREEQKDMTPVPQQRLLDDLFRKTKALPFIYWMPLSEERMVKNHLQIKELEEQRLKNIAEHNRRMEEMVKMQKERREAREMRMREEDRKNKDRRRSRSPRDNRRRSVDRSRDRNDRNRRYDRR</sequence>
<dbReference type="OrthoDB" id="5348404at2759"/>
<feature type="compositionally biased region" description="Basic and acidic residues" evidence="1">
    <location>
        <begin position="635"/>
        <end position="678"/>
    </location>
</feature>
<dbReference type="EMBL" id="OU895877">
    <property type="protein sequence ID" value="CAG9798014.1"/>
    <property type="molecule type" value="Genomic_DNA"/>
</dbReference>
<dbReference type="SUPFAM" id="SSF54928">
    <property type="entry name" value="RNA-binding domain, RBD"/>
    <property type="match status" value="1"/>
</dbReference>
<feature type="region of interest" description="Disordered" evidence="1">
    <location>
        <begin position="755"/>
        <end position="812"/>
    </location>
</feature>
<dbReference type="InterPro" id="IPR032552">
    <property type="entry name" value="RSB_motif"/>
</dbReference>
<evidence type="ECO:0008006" key="4">
    <source>
        <dbReference type="Google" id="ProtNLM"/>
    </source>
</evidence>
<feature type="compositionally biased region" description="Basic and acidic residues" evidence="1">
    <location>
        <begin position="258"/>
        <end position="304"/>
    </location>
</feature>
<dbReference type="CDD" id="cd12432">
    <property type="entry name" value="RRM_ACINU"/>
    <property type="match status" value="1"/>
</dbReference>
<dbReference type="InterPro" id="IPR034257">
    <property type="entry name" value="Acinus_RRM"/>
</dbReference>
<feature type="compositionally biased region" description="Basic and acidic residues" evidence="1">
    <location>
        <begin position="172"/>
        <end position="238"/>
    </location>
</feature>
<dbReference type="GO" id="GO:0071011">
    <property type="term" value="C:precatalytic spliceosome"/>
    <property type="evidence" value="ECO:0007669"/>
    <property type="project" value="TreeGrafter"/>
</dbReference>
<feature type="compositionally biased region" description="Polar residues" evidence="1">
    <location>
        <begin position="115"/>
        <end position="136"/>
    </location>
</feature>
<evidence type="ECO:0000313" key="2">
    <source>
        <dbReference type="EMBL" id="CAG9798014.1"/>
    </source>
</evidence>
<feature type="compositionally biased region" description="Polar residues" evidence="1">
    <location>
        <begin position="482"/>
        <end position="491"/>
    </location>
</feature>
<dbReference type="GO" id="GO:0008380">
    <property type="term" value="P:RNA splicing"/>
    <property type="evidence" value="ECO:0007669"/>
    <property type="project" value="TreeGrafter"/>
</dbReference>
<name>A0A9N9WLH9_9DIPT</name>
<feature type="compositionally biased region" description="Basic and acidic residues" evidence="1">
    <location>
        <begin position="437"/>
        <end position="451"/>
    </location>
</feature>
<gene>
    <name evidence="2" type="ORF">CHIRRI_LOCUS999</name>
</gene>
<organism evidence="2 3">
    <name type="scientific">Chironomus riparius</name>
    <dbReference type="NCBI Taxonomy" id="315576"/>
    <lineage>
        <taxon>Eukaryota</taxon>
        <taxon>Metazoa</taxon>
        <taxon>Ecdysozoa</taxon>
        <taxon>Arthropoda</taxon>
        <taxon>Hexapoda</taxon>
        <taxon>Insecta</taxon>
        <taxon>Pterygota</taxon>
        <taxon>Neoptera</taxon>
        <taxon>Endopterygota</taxon>
        <taxon>Diptera</taxon>
        <taxon>Nematocera</taxon>
        <taxon>Chironomoidea</taxon>
        <taxon>Chironomidae</taxon>
        <taxon>Chironominae</taxon>
        <taxon>Chironomus</taxon>
    </lineage>
</organism>
<reference evidence="2" key="2">
    <citation type="submission" date="2022-10" db="EMBL/GenBank/DDBJ databases">
        <authorList>
            <consortium name="ENA_rothamsted_submissions"/>
            <consortium name="culmorum"/>
            <person name="King R."/>
        </authorList>
    </citation>
    <scope>NUCLEOTIDE SEQUENCE</scope>
</reference>
<reference evidence="2" key="1">
    <citation type="submission" date="2022-01" db="EMBL/GenBank/DDBJ databases">
        <authorList>
            <person name="King R."/>
        </authorList>
    </citation>
    <scope>NUCLEOTIDE SEQUENCE</scope>
</reference>
<dbReference type="Proteomes" id="UP001153620">
    <property type="component" value="Chromosome 1"/>
</dbReference>
<evidence type="ECO:0000313" key="3">
    <source>
        <dbReference type="Proteomes" id="UP001153620"/>
    </source>
</evidence>
<feature type="compositionally biased region" description="Polar residues" evidence="1">
    <location>
        <begin position="245"/>
        <end position="254"/>
    </location>
</feature>
<dbReference type="PANTHER" id="PTHR46589:SF1">
    <property type="entry name" value="APOPTOTIC CHROMATIN CONDENSATION INDUCER IN THE NUCLEUS"/>
    <property type="match status" value="1"/>
</dbReference>
<feature type="compositionally biased region" description="Polar residues" evidence="1">
    <location>
        <begin position="149"/>
        <end position="165"/>
    </location>
</feature>
<dbReference type="Pfam" id="PF16294">
    <property type="entry name" value="RSB_motif"/>
    <property type="match status" value="1"/>
</dbReference>
<dbReference type="InterPro" id="IPR012677">
    <property type="entry name" value="Nucleotide-bd_a/b_plait_sf"/>
</dbReference>
<feature type="compositionally biased region" description="Basic and acidic residues" evidence="1">
    <location>
        <begin position="343"/>
        <end position="390"/>
    </location>
</feature>
<proteinExistence type="predicted"/>
<dbReference type="AlphaFoldDB" id="A0A9N9WLH9"/>
<evidence type="ECO:0000256" key="1">
    <source>
        <dbReference type="SAM" id="MobiDB-lite"/>
    </source>
</evidence>
<feature type="compositionally biased region" description="Basic and acidic residues" evidence="1">
    <location>
        <begin position="755"/>
        <end position="779"/>
    </location>
</feature>
<dbReference type="InterPro" id="IPR052793">
    <property type="entry name" value="EJC-associated_protein"/>
</dbReference>
<dbReference type="InterPro" id="IPR035979">
    <property type="entry name" value="RBD_domain_sf"/>
</dbReference>
<feature type="compositionally biased region" description="Basic and acidic residues" evidence="1">
    <location>
        <begin position="787"/>
        <end position="812"/>
    </location>
</feature>
<feature type="compositionally biased region" description="Acidic residues" evidence="1">
    <location>
        <begin position="50"/>
        <end position="59"/>
    </location>
</feature>
<accession>A0A9N9WLH9</accession>
<feature type="region of interest" description="Disordered" evidence="1">
    <location>
        <begin position="1"/>
        <end position="451"/>
    </location>
</feature>
<feature type="compositionally biased region" description="Basic and acidic residues" evidence="1">
    <location>
        <begin position="464"/>
        <end position="481"/>
    </location>
</feature>
<dbReference type="GO" id="GO:0003723">
    <property type="term" value="F:RNA binding"/>
    <property type="evidence" value="ECO:0007669"/>
    <property type="project" value="TreeGrafter"/>
</dbReference>
<dbReference type="GO" id="GO:0061574">
    <property type="term" value="C:ASAP complex"/>
    <property type="evidence" value="ECO:0007669"/>
    <property type="project" value="TreeGrafter"/>
</dbReference>